<dbReference type="InterPro" id="IPR041017">
    <property type="entry name" value="Thioredoxin_10"/>
</dbReference>
<dbReference type="InterPro" id="IPR013766">
    <property type="entry name" value="Thioredoxin_domain"/>
</dbReference>
<feature type="transmembrane region" description="Helical" evidence="6">
    <location>
        <begin position="12"/>
        <end position="37"/>
    </location>
</feature>
<evidence type="ECO:0000313" key="8">
    <source>
        <dbReference type="EMBL" id="TQE44105.1"/>
    </source>
</evidence>
<comment type="caution">
    <text evidence="8">The sequence shown here is derived from an EMBL/GenBank/DDBJ whole genome shotgun (WGS) entry which is preliminary data.</text>
</comment>
<dbReference type="GO" id="GO:0017004">
    <property type="term" value="P:cytochrome complex assembly"/>
    <property type="evidence" value="ECO:0007669"/>
    <property type="project" value="InterPro"/>
</dbReference>
<evidence type="ECO:0000256" key="4">
    <source>
        <dbReference type="ARBA" id="ARBA00022989"/>
    </source>
</evidence>
<name>A0A540R8N5_9CORY</name>
<dbReference type="Pfam" id="PF00578">
    <property type="entry name" value="AhpC-TSA"/>
    <property type="match status" value="1"/>
</dbReference>
<keyword evidence="2" id="KW-1003">Cell membrane</keyword>
<reference evidence="8 9" key="1">
    <citation type="submission" date="2019-06" db="EMBL/GenBank/DDBJ databases">
        <title>Draft genome of C. phoceense Strain 272.</title>
        <authorList>
            <person name="Pacheco L.G.C."/>
            <person name="Barberis C.M."/>
            <person name="Almuzara M.N."/>
            <person name="Traglia G.M."/>
            <person name="Santos C.S."/>
            <person name="Rocha D.J.P.G."/>
            <person name="Aguiar E.R.G.R."/>
            <person name="Vay C.A."/>
        </authorList>
    </citation>
    <scope>NUCLEOTIDE SEQUENCE [LARGE SCALE GENOMIC DNA]</scope>
    <source>
        <strain evidence="8 9">272</strain>
    </source>
</reference>
<feature type="domain" description="Thioredoxin" evidence="7">
    <location>
        <begin position="226"/>
        <end position="384"/>
    </location>
</feature>
<feature type="transmembrane region" description="Helical" evidence="6">
    <location>
        <begin position="202"/>
        <end position="223"/>
    </location>
</feature>
<dbReference type="GO" id="GO:0005886">
    <property type="term" value="C:plasma membrane"/>
    <property type="evidence" value="ECO:0007669"/>
    <property type="project" value="UniProtKB-SubCell"/>
</dbReference>
<dbReference type="InterPro" id="IPR000866">
    <property type="entry name" value="AhpC/TSA"/>
</dbReference>
<dbReference type="SUPFAM" id="SSF52833">
    <property type="entry name" value="Thioredoxin-like"/>
    <property type="match status" value="1"/>
</dbReference>
<feature type="transmembrane region" description="Helical" evidence="6">
    <location>
        <begin position="79"/>
        <end position="97"/>
    </location>
</feature>
<keyword evidence="3 6" id="KW-0812">Transmembrane</keyword>
<accession>A0A540R8N5</accession>
<evidence type="ECO:0000256" key="1">
    <source>
        <dbReference type="ARBA" id="ARBA00004651"/>
    </source>
</evidence>
<dbReference type="InterPro" id="IPR036249">
    <property type="entry name" value="Thioredoxin-like_sf"/>
</dbReference>
<proteinExistence type="predicted"/>
<dbReference type="GO" id="GO:0016491">
    <property type="term" value="F:oxidoreductase activity"/>
    <property type="evidence" value="ECO:0007669"/>
    <property type="project" value="InterPro"/>
</dbReference>
<dbReference type="PANTHER" id="PTHR42852">
    <property type="entry name" value="THIOL:DISULFIDE INTERCHANGE PROTEIN DSBE"/>
    <property type="match status" value="1"/>
</dbReference>
<sequence length="534" mass="56745">MVSTTLTTLAVGLAGGLITGISPCILPILPLVLAVSGAPGEERSRARPWLIIAGLVTSFTAVTLFATTALNALHLPGDLVWKVGLGLLVLVGLGMIFPKVQELLEWPFLKLPKAGGLQAKVRDKGGFLVGLALGVVFVPCAGPVLAAISVAGATGHVDAHILVLCLSFAVGVAVPLLIFALGGEQIGRRVSFFQSHQRGVRLTSGFLVIAMAGAIATGAPAWLQQKLPSLSQPEVQAASASSGAVPEFAGLTGWFNTDTPVDPRTNGKVTLIDFWAYACINCQRNNVHIAKLYDTYKDYGLEVVGIHAPEYPFERESSNVRRAAAEQSIAYPVAQDNDFATWRAFGNQYWPAHYLVDAQGQLRGSHAGEGDYAETEHQIRSLLQERDPQVRLPTPVESTEAAVGAADRNPETYLGTDRARYFDNPAAEYVDGTHSFTAVTPRQGRYALGGEWTLAGQPITAGRDATVDLAYHAAWVQVVVAGRGTITVSDGDTTQEIPVTEDGTIDLLRGDAAREGTLHLAVTPGVELFSFTFG</sequence>
<dbReference type="Pfam" id="PF17991">
    <property type="entry name" value="Thioredoxin_10"/>
    <property type="match status" value="1"/>
</dbReference>
<dbReference type="AlphaFoldDB" id="A0A540R8N5"/>
<evidence type="ECO:0000256" key="6">
    <source>
        <dbReference type="SAM" id="Phobius"/>
    </source>
</evidence>
<keyword evidence="9" id="KW-1185">Reference proteome</keyword>
<dbReference type="InterPro" id="IPR003834">
    <property type="entry name" value="Cyt_c_assmbl_TM_dom"/>
</dbReference>
<dbReference type="Pfam" id="PF02683">
    <property type="entry name" value="DsbD_TM"/>
    <property type="match status" value="1"/>
</dbReference>
<evidence type="ECO:0000256" key="5">
    <source>
        <dbReference type="ARBA" id="ARBA00023136"/>
    </source>
</evidence>
<dbReference type="PANTHER" id="PTHR42852:SF13">
    <property type="entry name" value="PROTEIN DIPZ"/>
    <property type="match status" value="1"/>
</dbReference>
<evidence type="ECO:0000256" key="3">
    <source>
        <dbReference type="ARBA" id="ARBA00022692"/>
    </source>
</evidence>
<keyword evidence="5 6" id="KW-0472">Membrane</keyword>
<dbReference type="Proteomes" id="UP000318080">
    <property type="component" value="Unassembled WGS sequence"/>
</dbReference>
<evidence type="ECO:0000313" key="9">
    <source>
        <dbReference type="Proteomes" id="UP000318080"/>
    </source>
</evidence>
<dbReference type="RefSeq" id="WP_141628587.1">
    <property type="nucleotide sequence ID" value="NZ_VHIR01000003.1"/>
</dbReference>
<feature type="transmembrane region" description="Helical" evidence="6">
    <location>
        <begin position="159"/>
        <end position="181"/>
    </location>
</feature>
<feature type="transmembrane region" description="Helical" evidence="6">
    <location>
        <begin position="127"/>
        <end position="153"/>
    </location>
</feature>
<dbReference type="EMBL" id="VHIR01000003">
    <property type="protein sequence ID" value="TQE44105.1"/>
    <property type="molecule type" value="Genomic_DNA"/>
</dbReference>
<evidence type="ECO:0000256" key="2">
    <source>
        <dbReference type="ARBA" id="ARBA00022475"/>
    </source>
</evidence>
<keyword evidence="4 6" id="KW-1133">Transmembrane helix</keyword>
<dbReference type="STRING" id="1686286.GCA_900092335_01303"/>
<gene>
    <name evidence="8" type="ORF">EJK80_02925</name>
</gene>
<feature type="transmembrane region" description="Helical" evidence="6">
    <location>
        <begin position="49"/>
        <end position="73"/>
    </location>
</feature>
<protein>
    <submittedName>
        <fullName evidence="8">Redoxin domain-containing protein</fullName>
    </submittedName>
</protein>
<organism evidence="8 9">
    <name type="scientific">Corynebacterium phoceense</name>
    <dbReference type="NCBI Taxonomy" id="1686286"/>
    <lineage>
        <taxon>Bacteria</taxon>
        <taxon>Bacillati</taxon>
        <taxon>Actinomycetota</taxon>
        <taxon>Actinomycetes</taxon>
        <taxon>Mycobacteriales</taxon>
        <taxon>Corynebacteriaceae</taxon>
        <taxon>Corynebacterium</taxon>
    </lineage>
</organism>
<evidence type="ECO:0000259" key="7">
    <source>
        <dbReference type="PROSITE" id="PS51352"/>
    </source>
</evidence>
<dbReference type="InterPro" id="IPR050553">
    <property type="entry name" value="Thioredoxin_ResA/DsbE_sf"/>
</dbReference>
<comment type="subcellular location">
    <subcellularLocation>
        <location evidence="1">Cell membrane</location>
        <topology evidence="1">Multi-pass membrane protein</topology>
    </subcellularLocation>
</comment>
<dbReference type="GO" id="GO:0016209">
    <property type="term" value="F:antioxidant activity"/>
    <property type="evidence" value="ECO:0007669"/>
    <property type="project" value="InterPro"/>
</dbReference>
<dbReference type="PROSITE" id="PS51352">
    <property type="entry name" value="THIOREDOXIN_2"/>
    <property type="match status" value="1"/>
</dbReference>
<dbReference type="Gene3D" id="2.60.120.260">
    <property type="entry name" value="Galactose-binding domain-like"/>
    <property type="match status" value="1"/>
</dbReference>
<dbReference type="Gene3D" id="3.40.30.10">
    <property type="entry name" value="Glutaredoxin"/>
    <property type="match status" value="1"/>
</dbReference>